<sequence length="543" mass="62713">MPKFRHDAPACIPDAETLDSLLGVTCDRKPDIKTIHMLDESEKKRTGLSTVLKPIFSELIATEFTPSQALIRISNMLARVPQDDMNIIAKEESEHHEYEVVAENDEEVTICFRLGDRRVRLMQALDIDMKDSDSYTDCSRSKRCEERAADLVQESRMPIDVQQYLMAKILKNAPMPELSKKKQEGFFHSLRSSAQQQYWMEMSAYERKEVRQLAAQKHEDLETQLVLYVTDECAAKQVLQLVDEDIFIVTDANRRVIFANFEKLCQAMFDQEVADLLARAYDMWSFFVALPYPESKRHVVDNWVRKIHPELDPERATVGDLPVAKMAIAHYGCWSMQTDPYGEFVIRTADSRCGQIIRQVEYSKPLAYMTMFQKAVLGKASELIRFLIASLDPDLYSQYCEVWDNMPDDQRITTNERDFLTLFAVGINGYTQRHRDDHDFFKGMAGLCTFGDYVDHYIEDYSGPRFFTIGTHHESSRRSAWRKLGRVGSECKEEKRKEEVMREIPPCVNTWYDKDDLEWTNEELHGPAALPLYGSGTTTSGEL</sequence>
<gene>
    <name evidence="1" type="ORF">UCREL1_8954</name>
</gene>
<reference evidence="2" key="1">
    <citation type="journal article" date="2013" name="Genome Announc.">
        <title>Draft genome sequence of the grapevine dieback fungus Eutypa lata UCR-EL1.</title>
        <authorList>
            <person name="Blanco-Ulate B."/>
            <person name="Rolshausen P.E."/>
            <person name="Cantu D."/>
        </authorList>
    </citation>
    <scope>NUCLEOTIDE SEQUENCE [LARGE SCALE GENOMIC DNA]</scope>
    <source>
        <strain evidence="2">UCR-EL1</strain>
    </source>
</reference>
<dbReference type="HOGENOM" id="CLU_030580_0_0_1"/>
<keyword evidence="2" id="KW-1185">Reference proteome</keyword>
<dbReference type="OrthoDB" id="4638065at2759"/>
<proteinExistence type="predicted"/>
<organism evidence="1 2">
    <name type="scientific">Eutypa lata (strain UCR-EL1)</name>
    <name type="common">Grapevine dieback disease fungus</name>
    <name type="synonym">Eutypa armeniacae</name>
    <dbReference type="NCBI Taxonomy" id="1287681"/>
    <lineage>
        <taxon>Eukaryota</taxon>
        <taxon>Fungi</taxon>
        <taxon>Dikarya</taxon>
        <taxon>Ascomycota</taxon>
        <taxon>Pezizomycotina</taxon>
        <taxon>Sordariomycetes</taxon>
        <taxon>Xylariomycetidae</taxon>
        <taxon>Xylariales</taxon>
        <taxon>Diatrypaceae</taxon>
        <taxon>Eutypa</taxon>
    </lineage>
</organism>
<dbReference type="EMBL" id="KB707122">
    <property type="protein sequence ID" value="EMR64086.1"/>
    <property type="molecule type" value="Genomic_DNA"/>
</dbReference>
<evidence type="ECO:0000313" key="1">
    <source>
        <dbReference type="EMBL" id="EMR64086.1"/>
    </source>
</evidence>
<evidence type="ECO:0000313" key="2">
    <source>
        <dbReference type="Proteomes" id="UP000012174"/>
    </source>
</evidence>
<name>M7T2N7_EUTLA</name>
<dbReference type="Proteomes" id="UP000012174">
    <property type="component" value="Unassembled WGS sequence"/>
</dbReference>
<protein>
    <submittedName>
        <fullName evidence="1">Uncharacterized protein</fullName>
    </submittedName>
</protein>
<dbReference type="AlphaFoldDB" id="M7T2N7"/>
<accession>M7T2N7</accession>
<dbReference type="KEGG" id="ela:UCREL1_8954"/>